<comment type="caution">
    <text evidence="20">The sequence shown here is derived from an EMBL/GenBank/DDBJ whole genome shotgun (WGS) entry which is preliminary data.</text>
</comment>
<dbReference type="InterPro" id="IPR001611">
    <property type="entry name" value="Leu-rich_rpt"/>
</dbReference>
<comment type="catalytic activity">
    <reaction evidence="15">
        <text>L-seryl-[protein] + ATP = O-phospho-L-seryl-[protein] + ADP + H(+)</text>
        <dbReference type="Rhea" id="RHEA:17989"/>
        <dbReference type="Rhea" id="RHEA-COMP:9863"/>
        <dbReference type="Rhea" id="RHEA-COMP:11604"/>
        <dbReference type="ChEBI" id="CHEBI:15378"/>
        <dbReference type="ChEBI" id="CHEBI:29999"/>
        <dbReference type="ChEBI" id="CHEBI:30616"/>
        <dbReference type="ChEBI" id="CHEBI:83421"/>
        <dbReference type="ChEBI" id="CHEBI:456216"/>
        <dbReference type="EC" id="2.7.11.1"/>
    </reaction>
</comment>
<dbReference type="GO" id="GO:0005524">
    <property type="term" value="F:ATP binding"/>
    <property type="evidence" value="ECO:0007669"/>
    <property type="project" value="InterPro"/>
</dbReference>
<keyword evidence="5" id="KW-0808">Transferase</keyword>
<dbReference type="InterPro" id="IPR050647">
    <property type="entry name" value="Plant_LRR-RLKs"/>
</dbReference>
<evidence type="ECO:0000256" key="1">
    <source>
        <dbReference type="ARBA" id="ARBA00004479"/>
    </source>
</evidence>
<dbReference type="PANTHER" id="PTHR48056:SF74">
    <property type="entry name" value="PROTEIN KINASE DOMAIN-CONTAINING PROTEIN"/>
    <property type="match status" value="1"/>
</dbReference>
<dbReference type="FunFam" id="1.10.510.10:FF:000431">
    <property type="entry name" value="Putative inactive leucine-rich repeat receptor-like protein kinase"/>
    <property type="match status" value="1"/>
</dbReference>
<feature type="region of interest" description="Disordered" evidence="16">
    <location>
        <begin position="84"/>
        <end position="104"/>
    </location>
</feature>
<organism evidence="20 21">
    <name type="scientific">Rhododendron simsii</name>
    <name type="common">Sims's rhododendron</name>
    <dbReference type="NCBI Taxonomy" id="118357"/>
    <lineage>
        <taxon>Eukaryota</taxon>
        <taxon>Viridiplantae</taxon>
        <taxon>Streptophyta</taxon>
        <taxon>Embryophyta</taxon>
        <taxon>Tracheophyta</taxon>
        <taxon>Spermatophyta</taxon>
        <taxon>Magnoliopsida</taxon>
        <taxon>eudicotyledons</taxon>
        <taxon>Gunneridae</taxon>
        <taxon>Pentapetalae</taxon>
        <taxon>asterids</taxon>
        <taxon>Ericales</taxon>
        <taxon>Ericaceae</taxon>
        <taxon>Ericoideae</taxon>
        <taxon>Rhodoreae</taxon>
        <taxon>Rhododendron</taxon>
    </lineage>
</organism>
<feature type="region of interest" description="Disordered" evidence="16">
    <location>
        <begin position="616"/>
        <end position="638"/>
    </location>
</feature>
<dbReference type="GO" id="GO:0004674">
    <property type="term" value="F:protein serine/threonine kinase activity"/>
    <property type="evidence" value="ECO:0007669"/>
    <property type="project" value="UniProtKB-KW"/>
</dbReference>
<keyword evidence="6 17" id="KW-0812">Transmembrane</keyword>
<keyword evidence="11 17" id="KW-0472">Membrane</keyword>
<proteinExistence type="predicted"/>
<evidence type="ECO:0000256" key="12">
    <source>
        <dbReference type="ARBA" id="ARBA00023170"/>
    </source>
</evidence>
<dbReference type="EC" id="2.7.11.1" evidence="2"/>
<feature type="signal peptide" evidence="18">
    <location>
        <begin position="1"/>
        <end position="27"/>
    </location>
</feature>
<keyword evidence="9" id="KW-0418">Kinase</keyword>
<dbReference type="InterPro" id="IPR032675">
    <property type="entry name" value="LRR_dom_sf"/>
</dbReference>
<dbReference type="SUPFAM" id="SSF56112">
    <property type="entry name" value="Protein kinase-like (PK-like)"/>
    <property type="match status" value="1"/>
</dbReference>
<evidence type="ECO:0000256" key="16">
    <source>
        <dbReference type="SAM" id="MobiDB-lite"/>
    </source>
</evidence>
<dbReference type="GO" id="GO:0033612">
    <property type="term" value="F:receptor serine/threonine kinase binding"/>
    <property type="evidence" value="ECO:0007669"/>
    <property type="project" value="TreeGrafter"/>
</dbReference>
<dbReference type="Proteomes" id="UP000626092">
    <property type="component" value="Unassembled WGS sequence"/>
</dbReference>
<keyword evidence="10 17" id="KW-1133">Transmembrane helix</keyword>
<dbReference type="FunFam" id="3.80.10.10:FF:000673">
    <property type="entry name" value="Probable LRR receptor-like serine/threonine-protein kinase At2g02780"/>
    <property type="match status" value="1"/>
</dbReference>
<dbReference type="Gene3D" id="3.30.200.20">
    <property type="entry name" value="Phosphorylase Kinase, domain 1"/>
    <property type="match status" value="1"/>
</dbReference>
<evidence type="ECO:0000256" key="3">
    <source>
        <dbReference type="ARBA" id="ARBA00022527"/>
    </source>
</evidence>
<gene>
    <name evidence="20" type="ORF">RHSIM_Rhsim12G0130900</name>
</gene>
<dbReference type="Gene3D" id="3.80.10.10">
    <property type="entry name" value="Ribonuclease Inhibitor"/>
    <property type="match status" value="2"/>
</dbReference>
<dbReference type="PANTHER" id="PTHR48056">
    <property type="entry name" value="LRR RECEPTOR-LIKE SERINE/THREONINE-PROTEIN KINASE-RELATED"/>
    <property type="match status" value="1"/>
</dbReference>
<evidence type="ECO:0000256" key="11">
    <source>
        <dbReference type="ARBA" id="ARBA00023136"/>
    </source>
</evidence>
<dbReference type="Gene3D" id="1.10.510.10">
    <property type="entry name" value="Transferase(Phosphotransferase) domain 1"/>
    <property type="match status" value="1"/>
</dbReference>
<keyword evidence="3" id="KW-0723">Serine/threonine-protein kinase</keyword>
<name>A0A834G2C9_RHOSS</name>
<evidence type="ECO:0000256" key="8">
    <source>
        <dbReference type="ARBA" id="ARBA00022737"/>
    </source>
</evidence>
<evidence type="ECO:0000256" key="4">
    <source>
        <dbReference type="ARBA" id="ARBA00022614"/>
    </source>
</evidence>
<evidence type="ECO:0000256" key="18">
    <source>
        <dbReference type="SAM" id="SignalP"/>
    </source>
</evidence>
<evidence type="ECO:0000313" key="20">
    <source>
        <dbReference type="EMBL" id="KAF7123772.1"/>
    </source>
</evidence>
<evidence type="ECO:0000256" key="9">
    <source>
        <dbReference type="ARBA" id="ARBA00022777"/>
    </source>
</evidence>
<sequence>MESSRSFFLCFLISLLTFHSFPPPSIAQLSPSETGTLFEIQQLLQYPEAFQDWNNSTDFCHLPPSPFLVIACSGNRVTELTVTGNKPSPSQIATKPTSRKNPPFPNQTLSGNFSIVSFFTTLTNLTSLKILSLVSLGLWGPLPPMIDQLNSLQELNISSNFIYGEIPASISSMKNFTSLCLSGNLLNGSVPDLIPLQSLQVLDLGFNQLGPAFPSLGPALVNISLRNNSMRSEIPSTIAGFVLLQRFDVSFNSLVGSIPPALFSLPSIQYLVLRFNQLSGALPVNTLTCSGNLTYVDISENYLTGNLPVCIGSGAGNRTVLSYWNCLSSGVSSRYQHNVSFCDKAVTLTVQPSVGGQNGQSRSKLGVILGVIVGFVGAGGVVGMVILVIIIKAKRSNNKGRSSIKCDSFVVDKTPSVRGSPVVDGRHVPRGIKSPTLGLPPYHVFKLEDMEDATNNFDPANLVGEGSHGQLYKGCLRDGSTAMVKCLKLKQKHSQQNLQQHMEVISKLRHHHLVSIVGHCIVTYQDHPNTAMTLFLVLENVANGSLRDHLTDSKKREYLQWPQRMGITMGIARGIQFLHTGFAPGVFGNDLKIENILLDDSLTAKISSYNISLPSKVGSESPLNRQDASNRLSSTENPEKNDIYQLGVILLEVITGKPITSESEADNLKYQLEKALAESTSKLQELIDPSLRGTFAYESMKTAVEISTKCLCEDPSARPTIEDVVWHLQYSMQVQQGWSTTSGNLSTKF</sequence>
<dbReference type="GO" id="GO:0016020">
    <property type="term" value="C:membrane"/>
    <property type="evidence" value="ECO:0007669"/>
    <property type="project" value="UniProtKB-SubCell"/>
</dbReference>
<feature type="domain" description="Protein kinase" evidence="19">
    <location>
        <begin position="457"/>
        <end position="730"/>
    </location>
</feature>
<evidence type="ECO:0000256" key="14">
    <source>
        <dbReference type="ARBA" id="ARBA00047899"/>
    </source>
</evidence>
<evidence type="ECO:0000256" key="10">
    <source>
        <dbReference type="ARBA" id="ARBA00022989"/>
    </source>
</evidence>
<keyword evidence="12" id="KW-0675">Receptor</keyword>
<dbReference type="SUPFAM" id="SSF52058">
    <property type="entry name" value="L domain-like"/>
    <property type="match status" value="1"/>
</dbReference>
<dbReference type="Pfam" id="PF00560">
    <property type="entry name" value="LRR_1"/>
    <property type="match status" value="3"/>
</dbReference>
<protein>
    <recommendedName>
        <fullName evidence="2">non-specific serine/threonine protein kinase</fullName>
        <ecNumber evidence="2">2.7.11.1</ecNumber>
    </recommendedName>
</protein>
<evidence type="ECO:0000256" key="17">
    <source>
        <dbReference type="SAM" id="Phobius"/>
    </source>
</evidence>
<keyword evidence="21" id="KW-1185">Reference proteome</keyword>
<keyword evidence="13" id="KW-0325">Glycoprotein</keyword>
<evidence type="ECO:0000256" key="13">
    <source>
        <dbReference type="ARBA" id="ARBA00023180"/>
    </source>
</evidence>
<dbReference type="Pfam" id="PF00069">
    <property type="entry name" value="Pkinase"/>
    <property type="match status" value="1"/>
</dbReference>
<evidence type="ECO:0000313" key="21">
    <source>
        <dbReference type="Proteomes" id="UP000626092"/>
    </source>
</evidence>
<keyword evidence="4" id="KW-0433">Leucine-rich repeat</keyword>
<keyword evidence="8" id="KW-0677">Repeat</keyword>
<evidence type="ECO:0000259" key="19">
    <source>
        <dbReference type="PROSITE" id="PS50011"/>
    </source>
</evidence>
<evidence type="ECO:0000256" key="7">
    <source>
        <dbReference type="ARBA" id="ARBA00022729"/>
    </source>
</evidence>
<comment type="subcellular location">
    <subcellularLocation>
        <location evidence="1">Membrane</location>
        <topology evidence="1">Single-pass type I membrane protein</topology>
    </subcellularLocation>
</comment>
<dbReference type="OrthoDB" id="676979at2759"/>
<dbReference type="AlphaFoldDB" id="A0A834G2C9"/>
<feature type="compositionally biased region" description="Polar residues" evidence="16">
    <location>
        <begin position="621"/>
        <end position="636"/>
    </location>
</feature>
<reference evidence="20" key="1">
    <citation type="submission" date="2019-11" db="EMBL/GenBank/DDBJ databases">
        <authorList>
            <person name="Liu Y."/>
            <person name="Hou J."/>
            <person name="Li T.-Q."/>
            <person name="Guan C.-H."/>
            <person name="Wu X."/>
            <person name="Wu H.-Z."/>
            <person name="Ling F."/>
            <person name="Zhang R."/>
            <person name="Shi X.-G."/>
            <person name="Ren J.-P."/>
            <person name="Chen E.-F."/>
            <person name="Sun J.-M."/>
        </authorList>
    </citation>
    <scope>NUCLEOTIDE SEQUENCE</scope>
    <source>
        <strain evidence="20">Adult_tree_wgs_1</strain>
        <tissue evidence="20">Leaves</tissue>
    </source>
</reference>
<dbReference type="InterPro" id="IPR000719">
    <property type="entry name" value="Prot_kinase_dom"/>
</dbReference>
<evidence type="ECO:0000256" key="5">
    <source>
        <dbReference type="ARBA" id="ARBA00022679"/>
    </source>
</evidence>
<feature type="chain" id="PRO_5032346236" description="non-specific serine/threonine protein kinase" evidence="18">
    <location>
        <begin position="28"/>
        <end position="749"/>
    </location>
</feature>
<accession>A0A834G2C9</accession>
<dbReference type="EMBL" id="WJXA01000012">
    <property type="protein sequence ID" value="KAF7123772.1"/>
    <property type="molecule type" value="Genomic_DNA"/>
</dbReference>
<feature type="transmembrane region" description="Helical" evidence="17">
    <location>
        <begin position="367"/>
        <end position="391"/>
    </location>
</feature>
<comment type="catalytic activity">
    <reaction evidence="14">
        <text>L-threonyl-[protein] + ATP = O-phospho-L-threonyl-[protein] + ADP + H(+)</text>
        <dbReference type="Rhea" id="RHEA:46608"/>
        <dbReference type="Rhea" id="RHEA-COMP:11060"/>
        <dbReference type="Rhea" id="RHEA-COMP:11605"/>
        <dbReference type="ChEBI" id="CHEBI:15378"/>
        <dbReference type="ChEBI" id="CHEBI:30013"/>
        <dbReference type="ChEBI" id="CHEBI:30616"/>
        <dbReference type="ChEBI" id="CHEBI:61977"/>
        <dbReference type="ChEBI" id="CHEBI:456216"/>
        <dbReference type="EC" id="2.7.11.1"/>
    </reaction>
</comment>
<dbReference type="PROSITE" id="PS50011">
    <property type="entry name" value="PROTEIN_KINASE_DOM"/>
    <property type="match status" value="1"/>
</dbReference>
<evidence type="ECO:0000256" key="6">
    <source>
        <dbReference type="ARBA" id="ARBA00022692"/>
    </source>
</evidence>
<keyword evidence="7 18" id="KW-0732">Signal</keyword>
<dbReference type="InterPro" id="IPR011009">
    <property type="entry name" value="Kinase-like_dom_sf"/>
</dbReference>
<evidence type="ECO:0000256" key="15">
    <source>
        <dbReference type="ARBA" id="ARBA00048679"/>
    </source>
</evidence>
<evidence type="ECO:0000256" key="2">
    <source>
        <dbReference type="ARBA" id="ARBA00012513"/>
    </source>
</evidence>
<dbReference type="SMART" id="SM00220">
    <property type="entry name" value="S_TKc"/>
    <property type="match status" value="1"/>
</dbReference>